<name>A0ABW7UJD2_9ACTN</name>
<dbReference type="SUPFAM" id="SSF53822">
    <property type="entry name" value="Periplasmic binding protein-like I"/>
    <property type="match status" value="1"/>
</dbReference>
<dbReference type="PANTHER" id="PTHR30146">
    <property type="entry name" value="LACI-RELATED TRANSCRIPTIONAL REPRESSOR"/>
    <property type="match status" value="1"/>
</dbReference>
<dbReference type="EMBL" id="JBIRWE010000001">
    <property type="protein sequence ID" value="MFI1962779.1"/>
    <property type="molecule type" value="Genomic_DNA"/>
</dbReference>
<dbReference type="PROSITE" id="PS51000">
    <property type="entry name" value="HTH_DEOR_2"/>
    <property type="match status" value="1"/>
</dbReference>
<evidence type="ECO:0000256" key="2">
    <source>
        <dbReference type="ARBA" id="ARBA00023125"/>
    </source>
</evidence>
<feature type="compositionally biased region" description="Pro residues" evidence="4">
    <location>
        <begin position="60"/>
        <end position="70"/>
    </location>
</feature>
<dbReference type="InterPro" id="IPR018356">
    <property type="entry name" value="Tscrpt_reg_HTH_DeoR_CS"/>
</dbReference>
<dbReference type="InterPro" id="IPR036390">
    <property type="entry name" value="WH_DNA-bd_sf"/>
</dbReference>
<dbReference type="SMART" id="SM00420">
    <property type="entry name" value="HTH_DEOR"/>
    <property type="match status" value="1"/>
</dbReference>
<keyword evidence="2" id="KW-0238">DNA-binding</keyword>
<protein>
    <submittedName>
        <fullName evidence="6">Substrate-binding domain-containing protein</fullName>
    </submittedName>
</protein>
<dbReference type="Gene3D" id="3.40.50.2300">
    <property type="match status" value="2"/>
</dbReference>
<sequence>MQFTLRQEAILRELRRHGSVRTRELAEQLGVTPMTIRRDITALAEQGAITRTHGGAALPRPRPPAALPEPDPAHHHNRLLTLGMVIPKATYYFRQVIHGAYAAAEPLGARIVLGVSDYDLDEDHTQAERLIEAGVDGLLLTPSHTFSRAGRALDWIGRLPVPVVVVERRPHPVMELDHLDFVATDHARGTAQALRHLVAQGHRRIALLTTASATSEGIRQGFDAVTGLFGLSPDMPRITDHRAGCVDGVERFLDAVVERGATAAVAHPDEETALLVQRAHSRGLFVPDDLAVVGYDDELAGLAPIPLTSVEPPRHALGRTAVTRLVRRLREQSSAVPQEVLLTPRLHIRTSTDRTTTG</sequence>
<accession>A0ABW7UJD2</accession>
<evidence type="ECO:0000256" key="3">
    <source>
        <dbReference type="ARBA" id="ARBA00023163"/>
    </source>
</evidence>
<keyword evidence="1" id="KW-0805">Transcription regulation</keyword>
<dbReference type="PROSITE" id="PS00894">
    <property type="entry name" value="HTH_DEOR_1"/>
    <property type="match status" value="1"/>
</dbReference>
<gene>
    <name evidence="6" type="ORF">ACH429_01305</name>
</gene>
<dbReference type="Gene3D" id="1.10.10.10">
    <property type="entry name" value="Winged helix-like DNA-binding domain superfamily/Winged helix DNA-binding domain"/>
    <property type="match status" value="1"/>
</dbReference>
<feature type="domain" description="HTH deoR-type" evidence="5">
    <location>
        <begin position="3"/>
        <end position="58"/>
    </location>
</feature>
<dbReference type="SUPFAM" id="SSF46785">
    <property type="entry name" value="Winged helix' DNA-binding domain"/>
    <property type="match status" value="1"/>
</dbReference>
<dbReference type="InterPro" id="IPR028082">
    <property type="entry name" value="Peripla_BP_I"/>
</dbReference>
<evidence type="ECO:0000259" key="5">
    <source>
        <dbReference type="PROSITE" id="PS51000"/>
    </source>
</evidence>
<dbReference type="InterPro" id="IPR046335">
    <property type="entry name" value="LacI/GalR-like_sensor"/>
</dbReference>
<evidence type="ECO:0000256" key="1">
    <source>
        <dbReference type="ARBA" id="ARBA00023015"/>
    </source>
</evidence>
<dbReference type="Proteomes" id="UP001611548">
    <property type="component" value="Unassembled WGS sequence"/>
</dbReference>
<proteinExistence type="predicted"/>
<reference evidence="6 7" key="1">
    <citation type="submission" date="2024-10" db="EMBL/GenBank/DDBJ databases">
        <title>The Natural Products Discovery Center: Release of the First 8490 Sequenced Strains for Exploring Actinobacteria Biosynthetic Diversity.</title>
        <authorList>
            <person name="Kalkreuter E."/>
            <person name="Kautsar S.A."/>
            <person name="Yang D."/>
            <person name="Bader C.D."/>
            <person name="Teijaro C.N."/>
            <person name="Fluegel L."/>
            <person name="Davis C.M."/>
            <person name="Simpson J.R."/>
            <person name="Lauterbach L."/>
            <person name="Steele A.D."/>
            <person name="Gui C."/>
            <person name="Meng S."/>
            <person name="Li G."/>
            <person name="Viehrig K."/>
            <person name="Ye F."/>
            <person name="Su P."/>
            <person name="Kiefer A.F."/>
            <person name="Nichols A."/>
            <person name="Cepeda A.J."/>
            <person name="Yan W."/>
            <person name="Fan B."/>
            <person name="Jiang Y."/>
            <person name="Adhikari A."/>
            <person name="Zheng C.-J."/>
            <person name="Schuster L."/>
            <person name="Cowan T.M."/>
            <person name="Smanski M.J."/>
            <person name="Chevrette M.G."/>
            <person name="De Carvalho L.P.S."/>
            <person name="Shen B."/>
        </authorList>
    </citation>
    <scope>NUCLEOTIDE SEQUENCE [LARGE SCALE GENOMIC DNA]</scope>
    <source>
        <strain evidence="6 7">NPDC020327</strain>
    </source>
</reference>
<dbReference type="PRINTS" id="PR00037">
    <property type="entry name" value="HTHLACR"/>
</dbReference>
<comment type="caution">
    <text evidence="6">The sequence shown here is derived from an EMBL/GenBank/DDBJ whole genome shotgun (WGS) entry which is preliminary data.</text>
</comment>
<keyword evidence="7" id="KW-1185">Reference proteome</keyword>
<evidence type="ECO:0000256" key="4">
    <source>
        <dbReference type="SAM" id="MobiDB-lite"/>
    </source>
</evidence>
<dbReference type="CDD" id="cd06267">
    <property type="entry name" value="PBP1_LacI_sugar_binding-like"/>
    <property type="match status" value="1"/>
</dbReference>
<evidence type="ECO:0000313" key="6">
    <source>
        <dbReference type="EMBL" id="MFI1962779.1"/>
    </source>
</evidence>
<keyword evidence="3" id="KW-0804">Transcription</keyword>
<evidence type="ECO:0000313" key="7">
    <source>
        <dbReference type="Proteomes" id="UP001611548"/>
    </source>
</evidence>
<dbReference type="Pfam" id="PF13377">
    <property type="entry name" value="Peripla_BP_3"/>
    <property type="match status" value="1"/>
</dbReference>
<dbReference type="PANTHER" id="PTHR30146:SF155">
    <property type="entry name" value="ALANINE RACEMASE"/>
    <property type="match status" value="1"/>
</dbReference>
<feature type="region of interest" description="Disordered" evidence="4">
    <location>
        <begin position="52"/>
        <end position="74"/>
    </location>
</feature>
<organism evidence="6 7">
    <name type="scientific">Streptomyces pathocidini</name>
    <dbReference type="NCBI Taxonomy" id="1650571"/>
    <lineage>
        <taxon>Bacteria</taxon>
        <taxon>Bacillati</taxon>
        <taxon>Actinomycetota</taxon>
        <taxon>Actinomycetes</taxon>
        <taxon>Kitasatosporales</taxon>
        <taxon>Streptomycetaceae</taxon>
        <taxon>Streptomyces</taxon>
    </lineage>
</organism>
<dbReference type="InterPro" id="IPR001034">
    <property type="entry name" value="DeoR_HTH"/>
</dbReference>
<dbReference type="Pfam" id="PF08220">
    <property type="entry name" value="HTH_DeoR"/>
    <property type="match status" value="1"/>
</dbReference>
<dbReference type="RefSeq" id="WP_055470650.1">
    <property type="nucleotide sequence ID" value="NZ_JBIRWE010000001.1"/>
</dbReference>
<dbReference type="InterPro" id="IPR036388">
    <property type="entry name" value="WH-like_DNA-bd_sf"/>
</dbReference>